<proteinExistence type="predicted"/>
<evidence type="ECO:0008006" key="3">
    <source>
        <dbReference type="Google" id="ProtNLM"/>
    </source>
</evidence>
<name>A0AA36JRU0_9DINO</name>
<evidence type="ECO:0000313" key="2">
    <source>
        <dbReference type="Proteomes" id="UP001178507"/>
    </source>
</evidence>
<sequence>MGTAISLAGLKGQQVVYDSYYSPLSTSRPREGLEVHFSLLSGQVLTLTLSRKATVQAARRQIAGLCCVPDQAVHVICAGEPLPDELRLVGLEQTLHVIFNSSRLKGPVKGHATAGIWHGLQARALLLNPVPRGSSGEGTFHIHEGGMQSFLYTSHEIYSLSATKKPGGAGRNFAIRIEGLEKYRARIHRPLSHKAYALYDDATSSGAREMGVLYLRSKRRVGPSDVEFVMPRVNEDGAAACLRASSESICQRYDRGRVEHLQVLTGSCAESRIELRWQDDCIFEAQAADNSWAVSFQHPLSHFQAFGIMIGMLDNACLASFHK</sequence>
<dbReference type="AlphaFoldDB" id="A0AA36JRU0"/>
<accession>A0AA36JRU0</accession>
<organism evidence="1 2">
    <name type="scientific">Effrenium voratum</name>
    <dbReference type="NCBI Taxonomy" id="2562239"/>
    <lineage>
        <taxon>Eukaryota</taxon>
        <taxon>Sar</taxon>
        <taxon>Alveolata</taxon>
        <taxon>Dinophyceae</taxon>
        <taxon>Suessiales</taxon>
        <taxon>Symbiodiniaceae</taxon>
        <taxon>Effrenium</taxon>
    </lineage>
</organism>
<comment type="caution">
    <text evidence="1">The sequence shown here is derived from an EMBL/GenBank/DDBJ whole genome shotgun (WGS) entry which is preliminary data.</text>
</comment>
<gene>
    <name evidence="1" type="ORF">EVOR1521_LOCUS30922</name>
</gene>
<reference evidence="1" key="1">
    <citation type="submission" date="2023-08" db="EMBL/GenBank/DDBJ databases">
        <authorList>
            <person name="Chen Y."/>
            <person name="Shah S."/>
            <person name="Dougan E. K."/>
            <person name="Thang M."/>
            <person name="Chan C."/>
        </authorList>
    </citation>
    <scope>NUCLEOTIDE SEQUENCE</scope>
</reference>
<keyword evidence="2" id="KW-1185">Reference proteome</keyword>
<dbReference type="Proteomes" id="UP001178507">
    <property type="component" value="Unassembled WGS sequence"/>
</dbReference>
<evidence type="ECO:0000313" key="1">
    <source>
        <dbReference type="EMBL" id="CAJ1409963.1"/>
    </source>
</evidence>
<protein>
    <recommendedName>
        <fullName evidence="3">Ubiquitin-like domain-containing protein</fullName>
    </recommendedName>
</protein>
<dbReference type="EMBL" id="CAUJNA010003796">
    <property type="protein sequence ID" value="CAJ1409963.1"/>
    <property type="molecule type" value="Genomic_DNA"/>
</dbReference>